<dbReference type="EMBL" id="LAZR01000156">
    <property type="protein sequence ID" value="KKN85681.1"/>
    <property type="molecule type" value="Genomic_DNA"/>
</dbReference>
<dbReference type="PANTHER" id="PTHR21064:SF6">
    <property type="entry name" value="AMINOGLYCOSIDE PHOSPHOTRANSFERASE DOMAIN-CONTAINING PROTEIN"/>
    <property type="match status" value="1"/>
</dbReference>
<dbReference type="PANTHER" id="PTHR21064">
    <property type="entry name" value="AMINOGLYCOSIDE PHOSPHOTRANSFERASE DOMAIN-CONTAINING PROTEIN-RELATED"/>
    <property type="match status" value="1"/>
</dbReference>
<organism evidence="3">
    <name type="scientific">marine sediment metagenome</name>
    <dbReference type="NCBI Taxonomy" id="412755"/>
    <lineage>
        <taxon>unclassified sequences</taxon>
        <taxon>metagenomes</taxon>
        <taxon>ecological metagenomes</taxon>
    </lineage>
</organism>
<dbReference type="SUPFAM" id="SSF56112">
    <property type="entry name" value="Protein kinase-like (PK-like)"/>
    <property type="match status" value="1"/>
</dbReference>
<protein>
    <recommendedName>
        <fullName evidence="2">Aminoglycoside phosphotransferase domain-containing protein</fullName>
    </recommendedName>
</protein>
<proteinExistence type="inferred from homology"/>
<dbReference type="InterPro" id="IPR002575">
    <property type="entry name" value="Aminoglycoside_PTrfase"/>
</dbReference>
<dbReference type="InterPro" id="IPR011009">
    <property type="entry name" value="Kinase-like_dom_sf"/>
</dbReference>
<reference evidence="3" key="1">
    <citation type="journal article" date="2015" name="Nature">
        <title>Complex archaea that bridge the gap between prokaryotes and eukaryotes.</title>
        <authorList>
            <person name="Spang A."/>
            <person name="Saw J.H."/>
            <person name="Jorgensen S.L."/>
            <person name="Zaremba-Niedzwiedzka K."/>
            <person name="Martijn J."/>
            <person name="Lind A.E."/>
            <person name="van Eijk R."/>
            <person name="Schleper C."/>
            <person name="Guy L."/>
            <person name="Ettema T.J."/>
        </authorList>
    </citation>
    <scope>NUCLEOTIDE SEQUENCE</scope>
</reference>
<accession>A0A0F9WIA3</accession>
<gene>
    <name evidence="3" type="ORF">LCGC14_0276650</name>
</gene>
<evidence type="ECO:0000259" key="2">
    <source>
        <dbReference type="Pfam" id="PF01636"/>
    </source>
</evidence>
<name>A0A0F9WIA3_9ZZZZ</name>
<dbReference type="Gene3D" id="3.90.1200.10">
    <property type="match status" value="1"/>
</dbReference>
<evidence type="ECO:0000256" key="1">
    <source>
        <dbReference type="ARBA" id="ARBA00038240"/>
    </source>
</evidence>
<comment type="caution">
    <text evidence="3">The sequence shown here is derived from an EMBL/GenBank/DDBJ whole genome shotgun (WGS) entry which is preliminary data.</text>
</comment>
<dbReference type="Pfam" id="PF01636">
    <property type="entry name" value="APH"/>
    <property type="match status" value="1"/>
</dbReference>
<feature type="domain" description="Aminoglycoside phosphotransferase" evidence="2">
    <location>
        <begin position="30"/>
        <end position="247"/>
    </location>
</feature>
<dbReference type="InterPro" id="IPR050249">
    <property type="entry name" value="Pseudomonas-type_ThrB"/>
</dbReference>
<sequence>MAKTDYDKFDWHELAICLSHFDLGPIRGITEFERGSRRAPKLIIDAQRGKFLFKRRAKGRDDLAKVAFTHQLQLALAGQNFPLPHLIGTRRENNSMLVLDEHIYEMFEYIEGGNYDGSLESTYHSGHILGLFHKLLAGFETSYSPPSGSYHNAKAIHQAIGNTVSSLPTADGESAKALTRAVESISDAYRQCAKITSELGLAQWDRQIVHGDWHPGNMLFRDQKVVGVIDYDAARCQQRVIDMANGTLQFSIIGGAEDPATWPEYIDEQRFREFLRGYDAVNIVSVAELKSIPYLMCEAMIAEAVLPIAATGSFGRMAGFPFLMMIERKVKWILDSTEALQHLLDR</sequence>
<dbReference type="AlphaFoldDB" id="A0A0F9WIA3"/>
<evidence type="ECO:0000313" key="3">
    <source>
        <dbReference type="EMBL" id="KKN85681.1"/>
    </source>
</evidence>
<dbReference type="GO" id="GO:0019202">
    <property type="term" value="F:amino acid kinase activity"/>
    <property type="evidence" value="ECO:0007669"/>
    <property type="project" value="TreeGrafter"/>
</dbReference>
<comment type="similarity">
    <text evidence="1">Belongs to the pseudomonas-type ThrB family.</text>
</comment>